<dbReference type="PROSITE" id="PS50006">
    <property type="entry name" value="FHA_DOMAIN"/>
    <property type="match status" value="1"/>
</dbReference>
<protein>
    <recommendedName>
        <fullName evidence="2">FHA domain-containing protein</fullName>
    </recommendedName>
</protein>
<dbReference type="Pfam" id="PF00498">
    <property type="entry name" value="FHA"/>
    <property type="match status" value="1"/>
</dbReference>
<dbReference type="SUPFAM" id="SSF49879">
    <property type="entry name" value="SMAD/FHA domain"/>
    <property type="match status" value="1"/>
</dbReference>
<organism evidence="3 4">
    <name type="scientific">Planktothrix serta PCC 8927</name>
    <dbReference type="NCBI Taxonomy" id="671068"/>
    <lineage>
        <taxon>Bacteria</taxon>
        <taxon>Bacillati</taxon>
        <taxon>Cyanobacteriota</taxon>
        <taxon>Cyanophyceae</taxon>
        <taxon>Oscillatoriophycideae</taxon>
        <taxon>Oscillatoriales</taxon>
        <taxon>Microcoleaceae</taxon>
        <taxon>Planktothrix</taxon>
    </lineage>
</organism>
<dbReference type="Proteomes" id="UP000184550">
    <property type="component" value="Unassembled WGS sequence"/>
</dbReference>
<evidence type="ECO:0000259" key="2">
    <source>
        <dbReference type="PROSITE" id="PS50006"/>
    </source>
</evidence>
<sequence length="174" mass="19329">MLDFANVITLTLLHPLQSIPVRSWVFKRDNVIRIGRSLKNDVVLYSAVVSRHHVEIRRQGEDWVVVNLGTNGTYVNGQAVQAVPLMDGQVIHLAISGPKILLNIQSDPTELILTGGIDVHHSSFPEEHQVEPSYSVEVVPSPGSSPEPFSPTHPEETTEVDLHKRLMFPTNHPV</sequence>
<feature type="region of interest" description="Disordered" evidence="1">
    <location>
        <begin position="136"/>
        <end position="174"/>
    </location>
</feature>
<feature type="domain" description="FHA" evidence="2">
    <location>
        <begin position="32"/>
        <end position="80"/>
    </location>
</feature>
<reference evidence="3" key="1">
    <citation type="submission" date="2019-10" db="EMBL/GenBank/DDBJ databases">
        <authorList>
            <consortium name="Genoscope - CEA"/>
            <person name="William W."/>
        </authorList>
    </citation>
    <scope>NUCLEOTIDE SEQUENCE [LARGE SCALE GENOMIC DNA]</scope>
    <source>
        <strain evidence="3">BBR_PRJEB10992</strain>
    </source>
</reference>
<dbReference type="SMART" id="SM00240">
    <property type="entry name" value="FHA"/>
    <property type="match status" value="1"/>
</dbReference>
<dbReference type="EMBL" id="CZCU02000169">
    <property type="protein sequence ID" value="VXD25958.1"/>
    <property type="molecule type" value="Genomic_DNA"/>
</dbReference>
<evidence type="ECO:0000256" key="1">
    <source>
        <dbReference type="SAM" id="MobiDB-lite"/>
    </source>
</evidence>
<dbReference type="InterPro" id="IPR008984">
    <property type="entry name" value="SMAD_FHA_dom_sf"/>
</dbReference>
<dbReference type="Gene3D" id="2.60.200.20">
    <property type="match status" value="1"/>
</dbReference>
<comment type="caution">
    <text evidence="3">The sequence shown here is derived from an EMBL/GenBank/DDBJ whole genome shotgun (WGS) entry which is preliminary data.</text>
</comment>
<name>A0A7Z9E5C0_9CYAN</name>
<evidence type="ECO:0000313" key="4">
    <source>
        <dbReference type="Proteomes" id="UP000184550"/>
    </source>
</evidence>
<feature type="compositionally biased region" description="Basic and acidic residues" evidence="1">
    <location>
        <begin position="153"/>
        <end position="164"/>
    </location>
</feature>
<accession>A0A7Z9E5C0</accession>
<proteinExistence type="predicted"/>
<evidence type="ECO:0000313" key="3">
    <source>
        <dbReference type="EMBL" id="VXD25958.1"/>
    </source>
</evidence>
<gene>
    <name evidence="3" type="ORF">PL8927_900204</name>
</gene>
<keyword evidence="4" id="KW-1185">Reference proteome</keyword>
<dbReference type="InterPro" id="IPR000253">
    <property type="entry name" value="FHA_dom"/>
</dbReference>
<dbReference type="AlphaFoldDB" id="A0A7Z9E5C0"/>